<dbReference type="PANTHER" id="PTHR32432">
    <property type="entry name" value="CELL DIVISION PROTEIN FTSA-RELATED"/>
    <property type="match status" value="1"/>
</dbReference>
<evidence type="ECO:0000313" key="2">
    <source>
        <dbReference type="EMBL" id="NHN30736.1"/>
    </source>
</evidence>
<dbReference type="Proteomes" id="UP001165962">
    <property type="component" value="Unassembled WGS sequence"/>
</dbReference>
<dbReference type="RefSeq" id="WP_166150073.1">
    <property type="nucleotide sequence ID" value="NZ_JAAOIW010000004.1"/>
</dbReference>
<dbReference type="PANTHER" id="PTHR32432:SF3">
    <property type="entry name" value="ETHANOLAMINE UTILIZATION PROTEIN EUTJ"/>
    <property type="match status" value="1"/>
</dbReference>
<dbReference type="InterPro" id="IPR050696">
    <property type="entry name" value="FtsA/MreB"/>
</dbReference>
<dbReference type="EMBL" id="JAAOIW010000004">
    <property type="protein sequence ID" value="NHN30736.1"/>
    <property type="molecule type" value="Genomic_DNA"/>
</dbReference>
<keyword evidence="3" id="KW-1185">Reference proteome</keyword>
<dbReference type="CDD" id="cd24049">
    <property type="entry name" value="ASKHA_NBD_PilM"/>
    <property type="match status" value="1"/>
</dbReference>
<feature type="region of interest" description="Disordered" evidence="1">
    <location>
        <begin position="142"/>
        <end position="173"/>
    </location>
</feature>
<protein>
    <submittedName>
        <fullName evidence="2">Pilus assembly protein PilM</fullName>
    </submittedName>
</protein>
<dbReference type="InterPro" id="IPR005883">
    <property type="entry name" value="PilM"/>
</dbReference>
<dbReference type="Pfam" id="PF11104">
    <property type="entry name" value="PilM_2"/>
    <property type="match status" value="1"/>
</dbReference>
<evidence type="ECO:0000256" key="1">
    <source>
        <dbReference type="SAM" id="MobiDB-lite"/>
    </source>
</evidence>
<reference evidence="2" key="1">
    <citation type="submission" date="2020-03" db="EMBL/GenBank/DDBJ databases">
        <title>Draft sequencing of Paenibacilllus sp. S3N08.</title>
        <authorList>
            <person name="Kim D.-U."/>
        </authorList>
    </citation>
    <scope>NUCLEOTIDE SEQUENCE</scope>
    <source>
        <strain evidence="2">S3N08</strain>
    </source>
</reference>
<organism evidence="2 3">
    <name type="scientific">Paenibacillus agricola</name>
    <dbReference type="NCBI Taxonomy" id="2716264"/>
    <lineage>
        <taxon>Bacteria</taxon>
        <taxon>Bacillati</taxon>
        <taxon>Bacillota</taxon>
        <taxon>Bacilli</taxon>
        <taxon>Bacillales</taxon>
        <taxon>Paenibacillaceae</taxon>
        <taxon>Paenibacillus</taxon>
    </lineage>
</organism>
<feature type="compositionally biased region" description="Basic and acidic residues" evidence="1">
    <location>
        <begin position="150"/>
        <end position="162"/>
    </location>
</feature>
<name>A0ABX0J5Q8_9BACL</name>
<evidence type="ECO:0000313" key="3">
    <source>
        <dbReference type="Proteomes" id="UP001165962"/>
    </source>
</evidence>
<dbReference type="Gene3D" id="3.30.420.40">
    <property type="match status" value="3"/>
</dbReference>
<sequence>MGHFTSLLQLVRPMTRSLGIEITDSSIKAVEMTAGSKGKPILHGYETEYLPDQAIDDGRIKELYSVIRTIQTLVAKLNPKSKHVHMVVPSQSIMVRFLKFPDIPLKELQKLVDFEVKHNIHLPFDQPVYDFVKLNGTEEGAAKPKSAIKKQKESKKSPKGSDGDWQGQAATGKQDSLGLGGEHDLLFGNSKQPEADAEALEKLQCDVMLIAAPRALVDEYSEIAKSAGLKLKSLEIKALSLFRLIHQIQITNSNGTFLVVDVNPKATDVSIFHESQLKITRNLPILFEEKKAEVTHEEGSPLDSLFTDFNTDFSATHHASNDLAHELERLLNFYRYTLNNRTQVFDRVLLSGDVNGLPELAVVLQEKLGIEVALFGTDQITNAAAPLNLLFSTYSVTIGLALRGTGR</sequence>
<dbReference type="InterPro" id="IPR043129">
    <property type="entry name" value="ATPase_NBD"/>
</dbReference>
<comment type="caution">
    <text evidence="2">The sequence shown here is derived from an EMBL/GenBank/DDBJ whole genome shotgun (WGS) entry which is preliminary data.</text>
</comment>
<dbReference type="Gene3D" id="3.30.1490.300">
    <property type="match status" value="2"/>
</dbReference>
<gene>
    <name evidence="2" type="ORF">G9U52_12920</name>
</gene>
<proteinExistence type="predicted"/>
<accession>A0ABX0J5Q8</accession>
<dbReference type="SUPFAM" id="SSF53067">
    <property type="entry name" value="Actin-like ATPase domain"/>
    <property type="match status" value="1"/>
</dbReference>